<feature type="region of interest" description="Disordered" evidence="1">
    <location>
        <begin position="346"/>
        <end position="395"/>
    </location>
</feature>
<feature type="region of interest" description="Disordered" evidence="1">
    <location>
        <begin position="1770"/>
        <end position="1810"/>
    </location>
</feature>
<feature type="compositionally biased region" description="Basic residues" evidence="1">
    <location>
        <begin position="1341"/>
        <end position="1350"/>
    </location>
</feature>
<dbReference type="Proteomes" id="UP000243217">
    <property type="component" value="Unassembled WGS sequence"/>
</dbReference>
<feature type="region of interest" description="Disordered" evidence="1">
    <location>
        <begin position="460"/>
        <end position="516"/>
    </location>
</feature>
<feature type="region of interest" description="Disordered" evidence="1">
    <location>
        <begin position="1699"/>
        <end position="1728"/>
    </location>
</feature>
<comment type="caution">
    <text evidence="2">The sequence shown here is derived from an EMBL/GenBank/DDBJ whole genome shotgun (WGS) entry which is preliminary data.</text>
</comment>
<accession>A0A1W0AB63</accession>
<keyword evidence="3" id="KW-1185">Reference proteome</keyword>
<feature type="compositionally biased region" description="Basic and acidic residues" evidence="1">
    <location>
        <begin position="346"/>
        <end position="369"/>
    </location>
</feature>
<proteinExistence type="predicted"/>
<feature type="region of interest" description="Disordered" evidence="1">
    <location>
        <begin position="626"/>
        <end position="661"/>
    </location>
</feature>
<feature type="compositionally biased region" description="Basic and acidic residues" evidence="1">
    <location>
        <begin position="1788"/>
        <end position="1799"/>
    </location>
</feature>
<dbReference type="OrthoDB" id="74366at2759"/>
<feature type="compositionally biased region" description="Basic and acidic residues" evidence="1">
    <location>
        <begin position="633"/>
        <end position="650"/>
    </location>
</feature>
<gene>
    <name evidence="2" type="ORF">THRCLA_00557</name>
</gene>
<name>A0A1W0AB63_9STRA</name>
<evidence type="ECO:0000313" key="2">
    <source>
        <dbReference type="EMBL" id="OQS07421.1"/>
    </source>
</evidence>
<evidence type="ECO:0000313" key="3">
    <source>
        <dbReference type="Proteomes" id="UP000243217"/>
    </source>
</evidence>
<feature type="compositionally biased region" description="Polar residues" evidence="1">
    <location>
        <begin position="1351"/>
        <end position="1362"/>
    </location>
</feature>
<feature type="region of interest" description="Disordered" evidence="1">
    <location>
        <begin position="1341"/>
        <end position="1371"/>
    </location>
</feature>
<feature type="compositionally biased region" description="Polar residues" evidence="1">
    <location>
        <begin position="566"/>
        <end position="583"/>
    </location>
</feature>
<dbReference type="EMBL" id="JNBS01000240">
    <property type="protein sequence ID" value="OQS07421.1"/>
    <property type="molecule type" value="Genomic_DNA"/>
</dbReference>
<dbReference type="STRING" id="74557.A0A1W0AB63"/>
<feature type="compositionally biased region" description="Low complexity" evidence="1">
    <location>
        <begin position="488"/>
        <end position="498"/>
    </location>
</feature>
<feature type="compositionally biased region" description="Polar residues" evidence="1">
    <location>
        <begin position="460"/>
        <end position="477"/>
    </location>
</feature>
<evidence type="ECO:0000256" key="1">
    <source>
        <dbReference type="SAM" id="MobiDB-lite"/>
    </source>
</evidence>
<reference evidence="2 3" key="1">
    <citation type="journal article" date="2014" name="Genome Biol. Evol.">
        <title>The secreted proteins of Achlya hypogyna and Thraustotheca clavata identify the ancestral oomycete secretome and reveal gene acquisitions by horizontal gene transfer.</title>
        <authorList>
            <person name="Misner I."/>
            <person name="Blouin N."/>
            <person name="Leonard G."/>
            <person name="Richards T.A."/>
            <person name="Lane C.E."/>
        </authorList>
    </citation>
    <scope>NUCLEOTIDE SEQUENCE [LARGE SCALE GENOMIC DNA]</scope>
    <source>
        <strain evidence="2 3">ATCC 34112</strain>
    </source>
</reference>
<sequence length="1840" mass="204407">MQSDSSRGSSFHRIKTIVDIRNAKKSIADLLLSVEPTAAPVRQLSSLKLKQSVLNVMLTQMIKVMPRESSKKLVPQSIPEESKSPEPPTVEVVQAPVRIKEPKPTLSPEMNPLNFEEVEKPKEVEIVHPPQCLAVTTPKLIDAGEHVDEIRQAVIRLVAEGEVVTALDPQTHVAYDHQGDLKFYTDDNLQKRLELRYHPMLCRMTRVFWLTIVKPNTNIMVYDEYEKLYLRIHKVLIELFDLKESRLMIADDWKRDITTHDALEYEMFHLSLFELIDIWCDSLNAEDYINLLYLILNGITQHQSGSFRLRRLEEISYVDVSEAAEDVSSPLIAKFLDQVEKTQRKAHDYLRDEEDRKQLEASMEEKPIDEPAIVDPAGDVDGPLDQQNGSEEQEDLQTRLFGNRNSMEDDDEPAIGKGWHTKLTIVNQQGGLFPRGTLYQTSGTASIGYNTEKSNFHVKSTAKQNSEKQSPNLSATRKTSDTHRTNASTSSTRLSLSSHTRKTSNSLSPERKVTATTIIPQSQDIIVEEFSPNEQVLTTEDSSITEIAQPESNSRQDDVSSFGVDLSNSSNSETQRPTTSPTEPKNESFNENKSDGKWLNETQLGYESAELQIEIAGGLGKETVNKSGGNLAKEVKTTEARSPRHTKAERSSPFQRKKTEVDSSLRLDTLNILPPPKRAAFTRPVDSRPKENIVVTTTPSIPPEGNPFAIKGIGSLARGKSTNKSPRLAGNSHTDNPVDWSLLGIGGARIHPLSDKVNNIGGVSKGLSSPAQRIEGIVGAAHSIQPPRVQTAPNKPSLQSKEHSVDTDISILISSPPPITSRQQGKFITKGRHMVKEANELASTMVHDLANQSFRMKPMQAKYSSLAVLAPALVAQQVALTVNSLQDKNSPSQVKTGKNRPAPTTSELFQATITSSSRPQFPLIIASSPTTSPRMDDEHNKQHSDMLLKVTSLGGKAASPEPNLHRSEPLSVLKAAAEFPLKIVVKAISSPKKVAPHRPLLSPSHHPEINPGGKLGIFEILILTQGGNVAIASFPVIFALLCSMKQVDSTNVQLVRSDALRLVTEGVVLVEPEAPTSYDKQGNLAYYSEESLMQRLSHREHPLLRQLTKTFWSLTQKEFTSTMSFDGYYDIMIRVHKILNEHFDVESTLHMIEDDWNSDTQEEGSLSYEAFHLSMYELVDLWCDSVDVNDYVSLLFLILKGITRLENHHLFLKELEDVYFTDVEDDALRSSMADIENDLGDIKEIDIVSDKVQSKTQPSFSVQVQPPIKPKTIASPAQATIASISKGHIEDSIPVDVAIAELLQTQSTDRNKIEETNHKFKSAENVEAPVAKKILDSHEKTLKHKTHKQSPTKPTVQNTTKTSPRKLSERNDIRVSHEVVKTTTTTQPRRATIQTTQPKKGSNFSVIMLTLIGITEEAFVEDEIIYIDDSGGSSPRHRMSTVDTVPLISTTIIHFVLTHHVERDFGGFSIMSARDEVVQAKKVITLTNIRKEDELQAPKLTKNEQKRNSTRSDEIAKAFDELNRISLTRAVTPPTFTQSFGLHKPQRKAQSISEVDASVRDTDIYHGRQLVKKAQERQRSTVDLVDELVHDTIATKLLKSSRTSGLLHASSTTMLSSSSIATLSRQTSVAEAGNLEINLTSSLLGGRRSSVMSLDDKIKLNTLLASVHQQWQHLAPINTEDMPSVGLCGQKMDTVASHAQLKPVPKSPPRHSSPEKPLPSPPKTLPALELPPKKLLLEDLTPNSKSPQRLVSDPLVKKFKIPARVKPKLSHEPIHLTPLSARAPTDTESNKENDKEPTLKRRASHVQHEGSVKFILVPKAAMPSPEEFVHISSIPPASQL</sequence>
<protein>
    <submittedName>
        <fullName evidence="2">Uncharacterized protein</fullName>
    </submittedName>
</protein>
<feature type="region of interest" description="Disordered" evidence="1">
    <location>
        <begin position="546"/>
        <end position="597"/>
    </location>
</feature>
<feature type="region of interest" description="Disordered" evidence="1">
    <location>
        <begin position="69"/>
        <end position="89"/>
    </location>
</feature>
<organism evidence="2 3">
    <name type="scientific">Thraustotheca clavata</name>
    <dbReference type="NCBI Taxonomy" id="74557"/>
    <lineage>
        <taxon>Eukaryota</taxon>
        <taxon>Sar</taxon>
        <taxon>Stramenopiles</taxon>
        <taxon>Oomycota</taxon>
        <taxon>Saprolegniomycetes</taxon>
        <taxon>Saprolegniales</taxon>
        <taxon>Achlyaceae</taxon>
        <taxon>Thraustotheca</taxon>
    </lineage>
</organism>
<feature type="compositionally biased region" description="Basic and acidic residues" evidence="1">
    <location>
        <begin position="584"/>
        <end position="597"/>
    </location>
</feature>